<reference evidence="1" key="1">
    <citation type="submission" date="2022-03" db="EMBL/GenBank/DDBJ databases">
        <authorList>
            <person name="Lindestad O."/>
        </authorList>
    </citation>
    <scope>NUCLEOTIDE SEQUENCE</scope>
</reference>
<evidence type="ECO:0000313" key="1">
    <source>
        <dbReference type="EMBL" id="CAH2264919.1"/>
    </source>
</evidence>
<dbReference type="Proteomes" id="UP000838756">
    <property type="component" value="Unassembled WGS sequence"/>
</dbReference>
<protein>
    <submittedName>
        <fullName evidence="1">Jg5723 protein</fullName>
    </submittedName>
</protein>
<comment type="caution">
    <text evidence="1">The sequence shown here is derived from an EMBL/GenBank/DDBJ whole genome shotgun (WGS) entry which is preliminary data.</text>
</comment>
<dbReference type="AlphaFoldDB" id="A0A8S4SLP5"/>
<dbReference type="EMBL" id="CAKXAJ010026266">
    <property type="protein sequence ID" value="CAH2264919.1"/>
    <property type="molecule type" value="Genomic_DNA"/>
</dbReference>
<sequence length="186" mass="21817">MSIFRNTRRITELTVQNKLFTTPPRIFHGIVNRDKKNSKKKLEIEKSLLELEVTCISRKSFASKRELVKPEVYDITPHNHVDTRNKVLANDLRANRNQIIYHRIFTVPNAKQRQAFFKRPSVNVNWLTKKRDEKFDAGSQSTKRFDKLSSANKAGFFRKTNNRGILMEMEKKVKDKSLEPDTPKKS</sequence>
<evidence type="ECO:0000313" key="2">
    <source>
        <dbReference type="Proteomes" id="UP000838756"/>
    </source>
</evidence>
<proteinExistence type="predicted"/>
<dbReference type="OrthoDB" id="6903177at2759"/>
<gene>
    <name evidence="1" type="primary">jg5723</name>
    <name evidence="1" type="ORF">PAEG_LOCUS24719</name>
</gene>
<name>A0A8S4SLP5_9NEOP</name>
<organism evidence="1 2">
    <name type="scientific">Pararge aegeria aegeria</name>
    <dbReference type="NCBI Taxonomy" id="348720"/>
    <lineage>
        <taxon>Eukaryota</taxon>
        <taxon>Metazoa</taxon>
        <taxon>Ecdysozoa</taxon>
        <taxon>Arthropoda</taxon>
        <taxon>Hexapoda</taxon>
        <taxon>Insecta</taxon>
        <taxon>Pterygota</taxon>
        <taxon>Neoptera</taxon>
        <taxon>Endopterygota</taxon>
        <taxon>Lepidoptera</taxon>
        <taxon>Glossata</taxon>
        <taxon>Ditrysia</taxon>
        <taxon>Papilionoidea</taxon>
        <taxon>Nymphalidae</taxon>
        <taxon>Satyrinae</taxon>
        <taxon>Satyrini</taxon>
        <taxon>Parargina</taxon>
        <taxon>Pararge</taxon>
    </lineage>
</organism>
<keyword evidence="2" id="KW-1185">Reference proteome</keyword>
<accession>A0A8S4SLP5</accession>